<dbReference type="AlphaFoldDB" id="A0A0R3PKX7"/>
<dbReference type="EMBL" id="UYYA01003863">
    <property type="protein sequence ID" value="VDM56908.1"/>
    <property type="molecule type" value="Genomic_DNA"/>
</dbReference>
<organism evidence="3">
    <name type="scientific">Angiostrongylus costaricensis</name>
    <name type="common">Nematode worm</name>
    <dbReference type="NCBI Taxonomy" id="334426"/>
    <lineage>
        <taxon>Eukaryota</taxon>
        <taxon>Metazoa</taxon>
        <taxon>Ecdysozoa</taxon>
        <taxon>Nematoda</taxon>
        <taxon>Chromadorea</taxon>
        <taxon>Rhabditida</taxon>
        <taxon>Rhabditina</taxon>
        <taxon>Rhabditomorpha</taxon>
        <taxon>Strongyloidea</taxon>
        <taxon>Metastrongylidae</taxon>
        <taxon>Angiostrongylus</taxon>
    </lineage>
</organism>
<dbReference type="Proteomes" id="UP000267027">
    <property type="component" value="Unassembled WGS sequence"/>
</dbReference>
<accession>A0A0R3PKX7</accession>
<name>A0A0R3PKX7_ANGCS</name>
<gene>
    <name evidence="1" type="ORF">ACOC_LOCUS5323</name>
</gene>
<sequence>MEVTFDRTMSASELLFKIDLLSKRLDRIVGIPKCVLGSRCPSALKGDGRSIAANHYGLNKDSRKGSMTIGIMRRRTHSAFPLEYREPLCGAVLWARKLKGQKLLPTLAN</sequence>
<dbReference type="WBParaSite" id="ACOC_0000532201-mRNA-1">
    <property type="protein sequence ID" value="ACOC_0000532201-mRNA-1"/>
    <property type="gene ID" value="ACOC_0000532201"/>
</dbReference>
<protein>
    <submittedName>
        <fullName evidence="3">Reverse transcriptase</fullName>
    </submittedName>
</protein>
<evidence type="ECO:0000313" key="1">
    <source>
        <dbReference type="EMBL" id="VDM56908.1"/>
    </source>
</evidence>
<evidence type="ECO:0000313" key="2">
    <source>
        <dbReference type="Proteomes" id="UP000267027"/>
    </source>
</evidence>
<reference evidence="3" key="1">
    <citation type="submission" date="2017-02" db="UniProtKB">
        <authorList>
            <consortium name="WormBaseParasite"/>
        </authorList>
    </citation>
    <scope>IDENTIFICATION</scope>
</reference>
<dbReference type="OrthoDB" id="2384350at2759"/>
<proteinExistence type="predicted"/>
<keyword evidence="2" id="KW-1185">Reference proteome</keyword>
<reference evidence="1 2" key="2">
    <citation type="submission" date="2018-11" db="EMBL/GenBank/DDBJ databases">
        <authorList>
            <consortium name="Pathogen Informatics"/>
        </authorList>
    </citation>
    <scope>NUCLEOTIDE SEQUENCE [LARGE SCALE GENOMIC DNA]</scope>
    <source>
        <strain evidence="1 2">Costa Rica</strain>
    </source>
</reference>
<evidence type="ECO:0000313" key="3">
    <source>
        <dbReference type="WBParaSite" id="ACOC_0000532201-mRNA-1"/>
    </source>
</evidence>